<feature type="signal peptide" evidence="8">
    <location>
        <begin position="1"/>
        <end position="27"/>
    </location>
</feature>
<accession>A0A1I3IHD9</accession>
<feature type="domain" description="L,D-TPase catalytic" evidence="9">
    <location>
        <begin position="30"/>
        <end position="145"/>
    </location>
</feature>
<evidence type="ECO:0000256" key="8">
    <source>
        <dbReference type="SAM" id="SignalP"/>
    </source>
</evidence>
<comment type="pathway">
    <text evidence="1 7">Cell wall biogenesis; peptidoglycan biosynthesis.</text>
</comment>
<dbReference type="Pfam" id="PF03734">
    <property type="entry name" value="YkuD"/>
    <property type="match status" value="1"/>
</dbReference>
<dbReference type="GO" id="GO:0016740">
    <property type="term" value="F:transferase activity"/>
    <property type="evidence" value="ECO:0007669"/>
    <property type="project" value="UniProtKB-KW"/>
</dbReference>
<keyword evidence="3" id="KW-0808">Transferase</keyword>
<dbReference type="Proteomes" id="UP000242763">
    <property type="component" value="Unassembled WGS sequence"/>
</dbReference>
<evidence type="ECO:0000259" key="9">
    <source>
        <dbReference type="PROSITE" id="PS52029"/>
    </source>
</evidence>
<evidence type="ECO:0000256" key="5">
    <source>
        <dbReference type="ARBA" id="ARBA00022984"/>
    </source>
</evidence>
<comment type="similarity">
    <text evidence="2">Belongs to the YkuD family.</text>
</comment>
<dbReference type="PROSITE" id="PS52029">
    <property type="entry name" value="LD_TPASE"/>
    <property type="match status" value="1"/>
</dbReference>
<dbReference type="CDD" id="cd16913">
    <property type="entry name" value="YkuD_like"/>
    <property type="match status" value="1"/>
</dbReference>
<keyword evidence="4 7" id="KW-0133">Cell shape</keyword>
<dbReference type="GO" id="GO:0008360">
    <property type="term" value="P:regulation of cell shape"/>
    <property type="evidence" value="ECO:0007669"/>
    <property type="project" value="UniProtKB-UniRule"/>
</dbReference>
<proteinExistence type="inferred from homology"/>
<keyword evidence="5 7" id="KW-0573">Peptidoglycan synthesis</keyword>
<keyword evidence="11" id="KW-1185">Reference proteome</keyword>
<organism evidence="10 11">
    <name type="scientific">Aquamicrobium aerolatum DSM 21857</name>
    <dbReference type="NCBI Taxonomy" id="1121003"/>
    <lineage>
        <taxon>Bacteria</taxon>
        <taxon>Pseudomonadati</taxon>
        <taxon>Pseudomonadota</taxon>
        <taxon>Alphaproteobacteria</taxon>
        <taxon>Hyphomicrobiales</taxon>
        <taxon>Phyllobacteriaceae</taxon>
        <taxon>Aerobium</taxon>
    </lineage>
</organism>
<dbReference type="EMBL" id="FORF01000002">
    <property type="protein sequence ID" value="SFI47342.1"/>
    <property type="molecule type" value="Genomic_DNA"/>
</dbReference>
<evidence type="ECO:0000256" key="2">
    <source>
        <dbReference type="ARBA" id="ARBA00005992"/>
    </source>
</evidence>
<dbReference type="STRING" id="1121003.SAMN03080618_00596"/>
<name>A0A1I3IHD9_9HYPH</name>
<evidence type="ECO:0000313" key="10">
    <source>
        <dbReference type="EMBL" id="SFI47342.1"/>
    </source>
</evidence>
<dbReference type="GO" id="GO:0071555">
    <property type="term" value="P:cell wall organization"/>
    <property type="evidence" value="ECO:0007669"/>
    <property type="project" value="UniProtKB-UniRule"/>
</dbReference>
<dbReference type="AlphaFoldDB" id="A0A1I3IHD9"/>
<dbReference type="PANTHER" id="PTHR30582">
    <property type="entry name" value="L,D-TRANSPEPTIDASE"/>
    <property type="match status" value="1"/>
</dbReference>
<evidence type="ECO:0000256" key="6">
    <source>
        <dbReference type="ARBA" id="ARBA00023316"/>
    </source>
</evidence>
<dbReference type="UniPathway" id="UPA00219"/>
<evidence type="ECO:0000256" key="7">
    <source>
        <dbReference type="PROSITE-ProRule" id="PRU01373"/>
    </source>
</evidence>
<evidence type="ECO:0000256" key="3">
    <source>
        <dbReference type="ARBA" id="ARBA00022679"/>
    </source>
</evidence>
<dbReference type="GO" id="GO:0071972">
    <property type="term" value="F:peptidoglycan L,D-transpeptidase activity"/>
    <property type="evidence" value="ECO:0007669"/>
    <property type="project" value="TreeGrafter"/>
</dbReference>
<keyword evidence="8" id="KW-0732">Signal</keyword>
<protein>
    <submittedName>
        <fullName evidence="10">L,D-transpeptidase catalytic domain</fullName>
    </submittedName>
</protein>
<evidence type="ECO:0000256" key="1">
    <source>
        <dbReference type="ARBA" id="ARBA00004752"/>
    </source>
</evidence>
<evidence type="ECO:0000313" key="11">
    <source>
        <dbReference type="Proteomes" id="UP000242763"/>
    </source>
</evidence>
<keyword evidence="6 7" id="KW-0961">Cell wall biogenesis/degradation</keyword>
<dbReference type="PANTHER" id="PTHR30582:SF2">
    <property type="entry name" value="L,D-TRANSPEPTIDASE YCIB-RELATED"/>
    <property type="match status" value="1"/>
</dbReference>
<evidence type="ECO:0000256" key="4">
    <source>
        <dbReference type="ARBA" id="ARBA00022960"/>
    </source>
</evidence>
<feature type="chain" id="PRO_5017369601" evidence="8">
    <location>
        <begin position="28"/>
        <end position="146"/>
    </location>
</feature>
<feature type="active site" description="Proton donor/acceptor" evidence="7">
    <location>
        <position position="101"/>
    </location>
</feature>
<reference evidence="11" key="1">
    <citation type="submission" date="2016-10" db="EMBL/GenBank/DDBJ databases">
        <authorList>
            <person name="Varghese N."/>
            <person name="Submissions S."/>
        </authorList>
    </citation>
    <scope>NUCLEOTIDE SEQUENCE [LARGE SCALE GENOMIC DNA]</scope>
    <source>
        <strain evidence="11">DSM 21857</strain>
    </source>
</reference>
<dbReference type="SUPFAM" id="SSF141523">
    <property type="entry name" value="L,D-transpeptidase catalytic domain-like"/>
    <property type="match status" value="1"/>
</dbReference>
<dbReference type="InterPro" id="IPR050979">
    <property type="entry name" value="LD-transpeptidase"/>
</dbReference>
<dbReference type="InterPro" id="IPR038063">
    <property type="entry name" value="Transpep_catalytic_dom"/>
</dbReference>
<dbReference type="Gene3D" id="2.40.440.10">
    <property type="entry name" value="L,D-transpeptidase catalytic domain-like"/>
    <property type="match status" value="1"/>
</dbReference>
<sequence>MGLFTMKAVCRSGAAALMMLFALPAGAATLVARVDVATQTMTVMHHGDVLYEWKVSTGADGFVTPRGEFRPYRMHKLWLSRTYNSAPMPYAVFYDRGWAVHGTDAVAKLGLPASHGCVRLDTPNAEIFYNLVRQYGAGNTRIIVEN</sequence>
<dbReference type="GO" id="GO:0005576">
    <property type="term" value="C:extracellular region"/>
    <property type="evidence" value="ECO:0007669"/>
    <property type="project" value="TreeGrafter"/>
</dbReference>
<dbReference type="InterPro" id="IPR005490">
    <property type="entry name" value="LD_TPept_cat_dom"/>
</dbReference>
<feature type="active site" description="Nucleophile" evidence="7">
    <location>
        <position position="117"/>
    </location>
</feature>
<gene>
    <name evidence="10" type="ORF">SAMN03080618_00596</name>
</gene>
<dbReference type="GO" id="GO:0018104">
    <property type="term" value="P:peptidoglycan-protein cross-linking"/>
    <property type="evidence" value="ECO:0007669"/>
    <property type="project" value="TreeGrafter"/>
</dbReference>